<sequence length="265" mass="28042">MSGQNQAYASRALVARSRKLLMKKYRDREGLFIAEGLRTVEELLRQMPGTGYLEALLVDPGVAAGIMSRFPEEAGRLFLLAPGELSSLASTTTPQGVVGVFRKPAGAWEPGYGGGKSLMVALDDVQDPGNAGTILRTAAWFGAEGVLCGKGTADMFNPKAVRSSAGSIYSTGILDCQDLAGQLRLMQENGYHVVSASLGGKDLRGVRSWPEKLVLVIGNEANGVSPDVEALSDSLLMIPRLSSDERVESLNAAVSAAVFLARITL</sequence>
<evidence type="ECO:0000313" key="7">
    <source>
        <dbReference type="Proteomes" id="UP000309544"/>
    </source>
</evidence>
<organism evidence="6 7">
    <name type="scientific">Prosthecochloris vibrioformis</name>
    <name type="common">Chlorobium vibrioforme</name>
    <dbReference type="NCBI Taxonomy" id="1098"/>
    <lineage>
        <taxon>Bacteria</taxon>
        <taxon>Pseudomonadati</taxon>
        <taxon>Chlorobiota</taxon>
        <taxon>Chlorobiia</taxon>
        <taxon>Chlorobiales</taxon>
        <taxon>Chlorobiaceae</taxon>
        <taxon>Prosthecochloris</taxon>
    </lineage>
</organism>
<dbReference type="Pfam" id="PF00588">
    <property type="entry name" value="SpoU_methylase"/>
    <property type="match status" value="1"/>
</dbReference>
<dbReference type="SUPFAM" id="SSF55315">
    <property type="entry name" value="L30e-like"/>
    <property type="match status" value="1"/>
</dbReference>
<dbReference type="GO" id="GO:0008173">
    <property type="term" value="F:RNA methyltransferase activity"/>
    <property type="evidence" value="ECO:0007669"/>
    <property type="project" value="InterPro"/>
</dbReference>
<dbReference type="InterPro" id="IPR051259">
    <property type="entry name" value="rRNA_Methyltransferase"/>
</dbReference>
<dbReference type="PANTHER" id="PTHR43191:SF2">
    <property type="entry name" value="RRNA METHYLTRANSFERASE 3, MITOCHONDRIAL"/>
    <property type="match status" value="1"/>
</dbReference>
<keyword evidence="3 6" id="KW-0808">Transferase</keyword>
<dbReference type="RefSeq" id="WP_139626105.1">
    <property type="nucleotide sequence ID" value="NZ_VDCI01000001.1"/>
</dbReference>
<evidence type="ECO:0000256" key="3">
    <source>
        <dbReference type="ARBA" id="ARBA00022679"/>
    </source>
</evidence>
<dbReference type="InterPro" id="IPR053888">
    <property type="entry name" value="MRM3-like_sub_bind"/>
</dbReference>
<dbReference type="InterPro" id="IPR029064">
    <property type="entry name" value="Ribosomal_eL30-like_sf"/>
</dbReference>
<dbReference type="Gene3D" id="3.30.1330.30">
    <property type="match status" value="1"/>
</dbReference>
<accession>A0A5C4S368</accession>
<dbReference type="GO" id="GO:0006396">
    <property type="term" value="P:RNA processing"/>
    <property type="evidence" value="ECO:0007669"/>
    <property type="project" value="InterPro"/>
</dbReference>
<proteinExistence type="inferred from homology"/>
<dbReference type="InterPro" id="IPR029026">
    <property type="entry name" value="tRNA_m1G_MTases_N"/>
</dbReference>
<keyword evidence="7" id="KW-1185">Reference proteome</keyword>
<dbReference type="CDD" id="cd18095">
    <property type="entry name" value="SpoU-like_rRNA-MTase"/>
    <property type="match status" value="1"/>
</dbReference>
<dbReference type="PANTHER" id="PTHR43191">
    <property type="entry name" value="RRNA METHYLTRANSFERASE 3"/>
    <property type="match status" value="1"/>
</dbReference>
<dbReference type="GO" id="GO:0032259">
    <property type="term" value="P:methylation"/>
    <property type="evidence" value="ECO:0007669"/>
    <property type="project" value="UniProtKB-KW"/>
</dbReference>
<comment type="caution">
    <text evidence="6">The sequence shown here is derived from an EMBL/GenBank/DDBJ whole genome shotgun (WGS) entry which is preliminary data.</text>
</comment>
<evidence type="ECO:0000256" key="2">
    <source>
        <dbReference type="ARBA" id="ARBA00022603"/>
    </source>
</evidence>
<evidence type="ECO:0000256" key="1">
    <source>
        <dbReference type="ARBA" id="ARBA00007228"/>
    </source>
</evidence>
<feature type="domain" description="MRM3-like substrate binding" evidence="5">
    <location>
        <begin position="16"/>
        <end position="99"/>
    </location>
</feature>
<dbReference type="EMBL" id="VDCI01000001">
    <property type="protein sequence ID" value="TNJ37900.1"/>
    <property type="molecule type" value="Genomic_DNA"/>
</dbReference>
<protein>
    <submittedName>
        <fullName evidence="6">RNA methyltransferase</fullName>
    </submittedName>
</protein>
<evidence type="ECO:0000259" key="4">
    <source>
        <dbReference type="Pfam" id="PF00588"/>
    </source>
</evidence>
<feature type="domain" description="tRNA/rRNA methyltransferase SpoU type" evidence="4">
    <location>
        <begin position="118"/>
        <end position="260"/>
    </location>
</feature>
<dbReference type="SUPFAM" id="SSF75217">
    <property type="entry name" value="alpha/beta knot"/>
    <property type="match status" value="1"/>
</dbReference>
<keyword evidence="2 6" id="KW-0489">Methyltransferase</keyword>
<gene>
    <name evidence="6" type="ORF">FGF68_01610</name>
</gene>
<dbReference type="Gene3D" id="3.40.1280.10">
    <property type="match status" value="1"/>
</dbReference>
<dbReference type="GO" id="GO:0003723">
    <property type="term" value="F:RNA binding"/>
    <property type="evidence" value="ECO:0007669"/>
    <property type="project" value="InterPro"/>
</dbReference>
<comment type="similarity">
    <text evidence="1">Belongs to the class IV-like SAM-binding methyltransferase superfamily. RNA methyltransferase TrmH family.</text>
</comment>
<dbReference type="AlphaFoldDB" id="A0A5C4S368"/>
<dbReference type="InterPro" id="IPR029028">
    <property type="entry name" value="Alpha/beta_knot_MTases"/>
</dbReference>
<name>A0A5C4S368_PROVB</name>
<dbReference type="Pfam" id="PF22435">
    <property type="entry name" value="MRM3-like_sub_bind"/>
    <property type="match status" value="1"/>
</dbReference>
<dbReference type="InterPro" id="IPR001537">
    <property type="entry name" value="SpoU_MeTrfase"/>
</dbReference>
<dbReference type="Proteomes" id="UP000309544">
    <property type="component" value="Unassembled WGS sequence"/>
</dbReference>
<evidence type="ECO:0000313" key="6">
    <source>
        <dbReference type="EMBL" id="TNJ37900.1"/>
    </source>
</evidence>
<evidence type="ECO:0000259" key="5">
    <source>
        <dbReference type="Pfam" id="PF22435"/>
    </source>
</evidence>
<reference evidence="6 7" key="1">
    <citation type="submission" date="2019-05" db="EMBL/GenBank/DDBJ databases">
        <title>Draft Whole-Genome sequence of the green sulfur bacterium Prosthecochloris vibrioformis DSM 260.</title>
        <authorList>
            <person name="Meyer T.E."/>
            <person name="Kyndt J.A."/>
        </authorList>
    </citation>
    <scope>NUCLEOTIDE SEQUENCE [LARGE SCALE GENOMIC DNA]</scope>
    <source>
        <strain evidence="6 7">DSM 260</strain>
    </source>
</reference>